<evidence type="ECO:0000256" key="1">
    <source>
        <dbReference type="ARBA" id="ARBA00008239"/>
    </source>
</evidence>
<dbReference type="InterPro" id="IPR001404">
    <property type="entry name" value="Hsp90_fam"/>
</dbReference>
<dbReference type="SUPFAM" id="SSF55874">
    <property type="entry name" value="ATPase domain of HSP90 chaperone/DNA topoisomerase II/histidine kinase"/>
    <property type="match status" value="1"/>
</dbReference>
<dbReference type="Proteomes" id="UP000595140">
    <property type="component" value="Unassembled WGS sequence"/>
</dbReference>
<dbReference type="InterPro" id="IPR020575">
    <property type="entry name" value="Hsp90_N"/>
</dbReference>
<keyword evidence="6" id="KW-1185">Reference proteome</keyword>
<dbReference type="Gene3D" id="3.30.565.10">
    <property type="entry name" value="Histidine kinase-like ATPase, C-terminal domain"/>
    <property type="match status" value="1"/>
</dbReference>
<evidence type="ECO:0000256" key="4">
    <source>
        <dbReference type="ARBA" id="ARBA00023186"/>
    </source>
</evidence>
<evidence type="ECO:0000313" key="5">
    <source>
        <dbReference type="EMBL" id="VFQ90246.1"/>
    </source>
</evidence>
<evidence type="ECO:0000313" key="6">
    <source>
        <dbReference type="Proteomes" id="UP000595140"/>
    </source>
</evidence>
<evidence type="ECO:0000256" key="2">
    <source>
        <dbReference type="ARBA" id="ARBA00022741"/>
    </source>
</evidence>
<evidence type="ECO:0008006" key="7">
    <source>
        <dbReference type="Google" id="ProtNLM"/>
    </source>
</evidence>
<dbReference type="GO" id="GO:0016887">
    <property type="term" value="F:ATP hydrolysis activity"/>
    <property type="evidence" value="ECO:0007669"/>
    <property type="project" value="InterPro"/>
</dbReference>
<dbReference type="AlphaFoldDB" id="A0A484MQ19"/>
<keyword evidence="4" id="KW-0143">Chaperone</keyword>
<dbReference type="OrthoDB" id="1304221at2759"/>
<dbReference type="GO" id="GO:0051082">
    <property type="term" value="F:unfolded protein binding"/>
    <property type="evidence" value="ECO:0007669"/>
    <property type="project" value="InterPro"/>
</dbReference>
<dbReference type="EMBL" id="OOIL02004034">
    <property type="protein sequence ID" value="VFQ90246.1"/>
    <property type="molecule type" value="Genomic_DNA"/>
</dbReference>
<evidence type="ECO:0000256" key="3">
    <source>
        <dbReference type="ARBA" id="ARBA00022840"/>
    </source>
</evidence>
<reference evidence="5 6" key="1">
    <citation type="submission" date="2018-04" db="EMBL/GenBank/DDBJ databases">
        <authorList>
            <person name="Vogel A."/>
        </authorList>
    </citation>
    <scope>NUCLEOTIDE SEQUENCE [LARGE SCALE GENOMIC DNA]</scope>
</reference>
<dbReference type="GO" id="GO:0140662">
    <property type="term" value="F:ATP-dependent protein folding chaperone"/>
    <property type="evidence" value="ECO:0007669"/>
    <property type="project" value="InterPro"/>
</dbReference>
<dbReference type="PANTHER" id="PTHR11528">
    <property type="entry name" value="HEAT SHOCK PROTEIN 90 FAMILY MEMBER"/>
    <property type="match status" value="1"/>
</dbReference>
<dbReference type="PRINTS" id="PR00775">
    <property type="entry name" value="HEATSHOCK90"/>
</dbReference>
<name>A0A484MQ19_9ASTE</name>
<organism evidence="5 6">
    <name type="scientific">Cuscuta campestris</name>
    <dbReference type="NCBI Taxonomy" id="132261"/>
    <lineage>
        <taxon>Eukaryota</taxon>
        <taxon>Viridiplantae</taxon>
        <taxon>Streptophyta</taxon>
        <taxon>Embryophyta</taxon>
        <taxon>Tracheophyta</taxon>
        <taxon>Spermatophyta</taxon>
        <taxon>Magnoliopsida</taxon>
        <taxon>eudicotyledons</taxon>
        <taxon>Gunneridae</taxon>
        <taxon>Pentapetalae</taxon>
        <taxon>asterids</taxon>
        <taxon>lamiids</taxon>
        <taxon>Solanales</taxon>
        <taxon>Convolvulaceae</taxon>
        <taxon>Cuscuteae</taxon>
        <taxon>Cuscuta</taxon>
        <taxon>Cuscuta subgen. Grammica</taxon>
        <taxon>Cuscuta sect. Cleistogrammica</taxon>
    </lineage>
</organism>
<protein>
    <recommendedName>
        <fullName evidence="7">Histidine kinase/HSP90-like ATPase domain-containing protein</fullName>
    </recommendedName>
</protein>
<gene>
    <name evidence="5" type="ORF">CCAM_LOCUS32022</name>
</gene>
<proteinExistence type="inferred from homology"/>
<comment type="similarity">
    <text evidence="1">Belongs to the heat shock protein 90 family.</text>
</comment>
<keyword evidence="2" id="KW-0547">Nucleotide-binding</keyword>
<dbReference type="GO" id="GO:0005524">
    <property type="term" value="F:ATP binding"/>
    <property type="evidence" value="ECO:0007669"/>
    <property type="project" value="UniProtKB-KW"/>
</dbReference>
<sequence>MTKEDLIKNLGTISKSGTSAIFVEKMQKSGDLNLIGQFGVGFYSVYLVADYVEVISKHNDDKQYVWELKADGAFAIS</sequence>
<dbReference type="InterPro" id="IPR036890">
    <property type="entry name" value="HATPase_C_sf"/>
</dbReference>
<accession>A0A484MQ19</accession>
<keyword evidence="3" id="KW-0067">ATP-binding</keyword>